<dbReference type="GO" id="GO:0004735">
    <property type="term" value="F:pyrroline-5-carboxylate reductase activity"/>
    <property type="evidence" value="ECO:0007669"/>
    <property type="project" value="UniProtKB-EC"/>
</dbReference>
<evidence type="ECO:0000256" key="9">
    <source>
        <dbReference type="ARBA" id="ARBA00022857"/>
    </source>
</evidence>
<evidence type="ECO:0000256" key="1">
    <source>
        <dbReference type="ARBA" id="ARBA00004496"/>
    </source>
</evidence>
<dbReference type="Pfam" id="PF14748">
    <property type="entry name" value="P5CR_dimer"/>
    <property type="match status" value="1"/>
</dbReference>
<protein>
    <recommendedName>
        <fullName evidence="5 16">Pyrroline-5-carboxylate reductase</fullName>
        <ecNumber evidence="4 16">1.5.1.2</ecNumber>
    </recommendedName>
</protein>
<feature type="domain" description="Pyrroline-5-carboxylate reductase catalytic N-terminal" evidence="17">
    <location>
        <begin position="15"/>
        <end position="111"/>
    </location>
</feature>
<proteinExistence type="evidence at transcript level"/>
<comment type="subcellular location">
    <subcellularLocation>
        <location evidence="1">Cytoplasm</location>
    </subcellularLocation>
</comment>
<evidence type="ECO:0000259" key="17">
    <source>
        <dbReference type="Pfam" id="PF03807"/>
    </source>
</evidence>
<evidence type="ECO:0000256" key="8">
    <source>
        <dbReference type="ARBA" id="ARBA00022650"/>
    </source>
</evidence>
<keyword evidence="7 16" id="KW-0028">Amino-acid biosynthesis</keyword>
<dbReference type="HAMAP" id="MF_01925">
    <property type="entry name" value="P5C_reductase"/>
    <property type="match status" value="1"/>
</dbReference>
<dbReference type="PROSITE" id="PS00521">
    <property type="entry name" value="P5CR"/>
    <property type="match status" value="1"/>
</dbReference>
<evidence type="ECO:0000256" key="5">
    <source>
        <dbReference type="ARBA" id="ARBA00021413"/>
    </source>
</evidence>
<dbReference type="PANTHER" id="PTHR11645">
    <property type="entry name" value="PYRROLINE-5-CARBOXYLATE REDUCTASE"/>
    <property type="match status" value="1"/>
</dbReference>
<evidence type="ECO:0000256" key="2">
    <source>
        <dbReference type="ARBA" id="ARBA00005205"/>
    </source>
</evidence>
<dbReference type="InterPro" id="IPR000304">
    <property type="entry name" value="Pyrroline-COOH_reductase"/>
</dbReference>
<evidence type="ECO:0000256" key="7">
    <source>
        <dbReference type="ARBA" id="ARBA00022605"/>
    </source>
</evidence>
<dbReference type="InterPro" id="IPR053790">
    <property type="entry name" value="P5CR-like_CS"/>
</dbReference>
<evidence type="ECO:0000256" key="11">
    <source>
        <dbReference type="ARBA" id="ARBA00038523"/>
    </source>
</evidence>
<dbReference type="Gene3D" id="1.10.3730.10">
    <property type="entry name" value="ProC C-terminal domain-like"/>
    <property type="match status" value="1"/>
</dbReference>
<keyword evidence="10 16" id="KW-0560">Oxidoreductase</keyword>
<dbReference type="EMBL" id="IACT01004748">
    <property type="protein sequence ID" value="LAC23928.1"/>
    <property type="molecule type" value="mRNA"/>
</dbReference>
<dbReference type="FunFam" id="1.10.3730.10:FF:000001">
    <property type="entry name" value="Pyrroline-5-carboxylate reductase"/>
    <property type="match status" value="1"/>
</dbReference>
<evidence type="ECO:0000256" key="4">
    <source>
        <dbReference type="ARBA" id="ARBA00012855"/>
    </source>
</evidence>
<keyword evidence="6" id="KW-0963">Cytoplasm</keyword>
<evidence type="ECO:0000256" key="14">
    <source>
        <dbReference type="ARBA" id="ARBA00052690"/>
    </source>
</evidence>
<dbReference type="EMBL" id="IACF01004664">
    <property type="protein sequence ID" value="LAB70253.1"/>
    <property type="molecule type" value="mRNA"/>
</dbReference>
<evidence type="ECO:0000256" key="3">
    <source>
        <dbReference type="ARBA" id="ARBA00005525"/>
    </source>
</evidence>
<feature type="binding site" evidence="15">
    <location>
        <begin position="19"/>
        <end position="24"/>
    </location>
    <ligand>
        <name>NADP(+)</name>
        <dbReference type="ChEBI" id="CHEBI:58349"/>
    </ligand>
</feature>
<dbReference type="InterPro" id="IPR028939">
    <property type="entry name" value="P5C_Rdtase_cat_N"/>
</dbReference>
<comment type="subunit">
    <text evidence="11">Homodecamer; composed of 5 homodimers.</text>
</comment>
<dbReference type="InterPro" id="IPR008927">
    <property type="entry name" value="6-PGluconate_DH-like_C_sf"/>
</dbReference>
<evidence type="ECO:0000256" key="10">
    <source>
        <dbReference type="ARBA" id="ARBA00023002"/>
    </source>
</evidence>
<dbReference type="PANTHER" id="PTHR11645:SF0">
    <property type="entry name" value="PYRROLINE-5-CARBOXYLATE REDUCTASE 3"/>
    <property type="match status" value="1"/>
</dbReference>
<evidence type="ECO:0000256" key="13">
    <source>
        <dbReference type="ARBA" id="ARBA00050547"/>
    </source>
</evidence>
<evidence type="ECO:0000259" key="18">
    <source>
        <dbReference type="Pfam" id="PF14748"/>
    </source>
</evidence>
<comment type="catalytic activity">
    <reaction evidence="14 16">
        <text>L-proline + NADP(+) = (S)-1-pyrroline-5-carboxylate + NADPH + 2 H(+)</text>
        <dbReference type="Rhea" id="RHEA:14109"/>
        <dbReference type="ChEBI" id="CHEBI:15378"/>
        <dbReference type="ChEBI" id="CHEBI:17388"/>
        <dbReference type="ChEBI" id="CHEBI:57783"/>
        <dbReference type="ChEBI" id="CHEBI:58349"/>
        <dbReference type="ChEBI" id="CHEBI:60039"/>
        <dbReference type="EC" id="1.5.1.2"/>
    </reaction>
</comment>
<name>A0A2P2I897_9CRUS</name>
<dbReference type="Gene3D" id="3.40.50.720">
    <property type="entry name" value="NAD(P)-binding Rossmann-like Domain"/>
    <property type="match status" value="1"/>
</dbReference>
<dbReference type="AlphaFoldDB" id="A0A2P2I897"/>
<comment type="pathway">
    <text evidence="2 16">Amino-acid biosynthesis; L-proline biosynthesis; L-proline from L-glutamate 5-semialdehyde: step 1/1.</text>
</comment>
<evidence type="ECO:0000313" key="20">
    <source>
        <dbReference type="EMBL" id="LAC23928.1"/>
    </source>
</evidence>
<reference evidence="19" key="2">
    <citation type="journal article" date="2018" name="Biosci. Biotechnol. Biochem.">
        <title>Polysaccharide hydrolase of the hadal zone amphipods Hirondellea gigas.</title>
        <authorList>
            <person name="Kobayashi H."/>
            <person name="Nagahama T."/>
            <person name="Arai W."/>
            <person name="Sasagawa Y."/>
            <person name="Umeda M."/>
            <person name="Hayashi T."/>
            <person name="Nikaido I."/>
            <person name="Watanabe H."/>
            <person name="Oguri K."/>
            <person name="Kitazato H."/>
            <person name="Fujioka K."/>
            <person name="Kido Y."/>
            <person name="Takami H."/>
        </authorList>
    </citation>
    <scope>NUCLEOTIDE SEQUENCE</scope>
    <source>
        <tissue evidence="19">Whole body</tissue>
    </source>
</reference>
<evidence type="ECO:0000313" key="19">
    <source>
        <dbReference type="EMBL" id="LAB70253.1"/>
    </source>
</evidence>
<comment type="catalytic activity">
    <reaction evidence="13">
        <text>L-proline + NAD(+) = (S)-1-pyrroline-5-carboxylate + NADH + 2 H(+)</text>
        <dbReference type="Rhea" id="RHEA:14105"/>
        <dbReference type="ChEBI" id="CHEBI:15378"/>
        <dbReference type="ChEBI" id="CHEBI:17388"/>
        <dbReference type="ChEBI" id="CHEBI:57540"/>
        <dbReference type="ChEBI" id="CHEBI:57945"/>
        <dbReference type="ChEBI" id="CHEBI:60039"/>
        <dbReference type="EC" id="1.5.1.2"/>
    </reaction>
</comment>
<dbReference type="FunFam" id="3.40.50.720:FF:000190">
    <property type="entry name" value="Pyrroline-5-carboxylate reductase"/>
    <property type="match status" value="1"/>
</dbReference>
<feature type="binding site" evidence="15">
    <location>
        <position position="67"/>
    </location>
    <ligand>
        <name>NADPH</name>
        <dbReference type="ChEBI" id="CHEBI:57783"/>
    </ligand>
</feature>
<evidence type="ECO:0000256" key="15">
    <source>
        <dbReference type="PIRSR" id="PIRSR000193-1"/>
    </source>
</evidence>
<keyword evidence="9 15" id="KW-0521">NADP</keyword>
<dbReference type="UniPathway" id="UPA00098">
    <property type="reaction ID" value="UER00361"/>
</dbReference>
<sequence length="289" mass="30181">MSEVFLSKLEARTLQVGFIGAGNMAQAIINSLLKSGMVSENQLTASAPSDTRLCALRKRGIATTHDNDEVVQRCDVVVLCVKPHIFPHMVKKISTGPENCRTKLFISIMAGLPIALVAQYLSCFGAPAIIRATPNTPCLVTEGCCVYAVQDGVNADLSAVGSRLLSVLGLVRCVPEQQIDAAGAVAGSGPAYIYVAIEALADGGVKMGLPRELAQSLAAQTVRGAGTMVLQTGKHPGQLKDEVCSPGGTTIAAIHALEKNGFRNALICAVEAATLRSGELAKQQQTGNK</sequence>
<dbReference type="EC" id="1.5.1.2" evidence="4 16"/>
<dbReference type="GO" id="GO:0055129">
    <property type="term" value="P:L-proline biosynthetic process"/>
    <property type="evidence" value="ECO:0007669"/>
    <property type="project" value="UniProtKB-UniPathway"/>
</dbReference>
<dbReference type="NCBIfam" id="TIGR00112">
    <property type="entry name" value="proC"/>
    <property type="match status" value="1"/>
</dbReference>
<evidence type="ECO:0000256" key="16">
    <source>
        <dbReference type="RuleBase" id="RU003903"/>
    </source>
</evidence>
<accession>A0A2P2I897</accession>
<dbReference type="GO" id="GO:0005737">
    <property type="term" value="C:cytoplasm"/>
    <property type="evidence" value="ECO:0007669"/>
    <property type="project" value="UniProtKB-SubCell"/>
</dbReference>
<organism evidence="19">
    <name type="scientific">Hirondellea gigas</name>
    <dbReference type="NCBI Taxonomy" id="1518452"/>
    <lineage>
        <taxon>Eukaryota</taxon>
        <taxon>Metazoa</taxon>
        <taxon>Ecdysozoa</taxon>
        <taxon>Arthropoda</taxon>
        <taxon>Crustacea</taxon>
        <taxon>Multicrustacea</taxon>
        <taxon>Malacostraca</taxon>
        <taxon>Eumalacostraca</taxon>
        <taxon>Peracarida</taxon>
        <taxon>Amphipoda</taxon>
        <taxon>Amphilochidea</taxon>
        <taxon>Lysianassida</taxon>
        <taxon>Lysianassidira</taxon>
        <taxon>Lysianassoidea</taxon>
        <taxon>Lysianassidae</taxon>
        <taxon>Hirondellea</taxon>
    </lineage>
</organism>
<dbReference type="SUPFAM" id="SSF51735">
    <property type="entry name" value="NAD(P)-binding Rossmann-fold domains"/>
    <property type="match status" value="1"/>
</dbReference>
<keyword evidence="8 16" id="KW-0641">Proline biosynthesis</keyword>
<reference evidence="20" key="1">
    <citation type="submission" date="2017-11" db="EMBL/GenBank/DDBJ databases">
        <title>The sensing device of the deep-sea amphipod.</title>
        <authorList>
            <person name="Kobayashi H."/>
            <person name="Nagahama T."/>
            <person name="Arai W."/>
            <person name="Sasagawa Y."/>
            <person name="Umeda M."/>
            <person name="Hayashi T."/>
            <person name="Nikaido I."/>
            <person name="Watanabe H."/>
            <person name="Oguri K."/>
            <person name="Kitazato H."/>
            <person name="Fujioka K."/>
            <person name="Kido Y."/>
            <person name="Takami H."/>
        </authorList>
    </citation>
    <scope>NUCLEOTIDE SEQUENCE</scope>
    <source>
        <tissue evidence="20">Whole body</tissue>
    </source>
</reference>
<evidence type="ECO:0000256" key="12">
    <source>
        <dbReference type="ARBA" id="ARBA00049975"/>
    </source>
</evidence>
<feature type="domain" description="Pyrroline-5-carboxylate reductase dimerisation" evidence="18">
    <location>
        <begin position="176"/>
        <end position="280"/>
    </location>
</feature>
<comment type="similarity">
    <text evidence="3 16">Belongs to the pyrroline-5-carboxylate reductase family.</text>
</comment>
<dbReference type="InterPro" id="IPR036291">
    <property type="entry name" value="NAD(P)-bd_dom_sf"/>
</dbReference>
<dbReference type="InterPro" id="IPR029036">
    <property type="entry name" value="P5CR_dimer"/>
</dbReference>
<evidence type="ECO:0000256" key="6">
    <source>
        <dbReference type="ARBA" id="ARBA00022490"/>
    </source>
</evidence>
<dbReference type="PIRSF" id="PIRSF000193">
    <property type="entry name" value="Pyrrol-5-carb_rd"/>
    <property type="match status" value="1"/>
</dbReference>
<comment type="function">
    <text evidence="12">Oxidoreductase that catalyzes the last step in proline biosynthesis, which corresponds to the reduction of pyrroline-5-carboxylate (P5C) to L-proline using NAD(P)H. Proline is synthesized from either glutamate or ornithine; both are converted to P5C, and then to proline via pyrroline-5-carboxylate reductases (PYCRs). PYCR3 is exclusively linked to the biosynthesis of proline from ornithine.</text>
</comment>
<dbReference type="Pfam" id="PF03807">
    <property type="entry name" value="F420_oxidored"/>
    <property type="match status" value="1"/>
</dbReference>
<dbReference type="SUPFAM" id="SSF48179">
    <property type="entry name" value="6-phosphogluconate dehydrogenase C-terminal domain-like"/>
    <property type="match status" value="1"/>
</dbReference>